<reference evidence="1 2" key="1">
    <citation type="submission" date="2020-09" db="EMBL/GenBank/DDBJ databases">
        <title>novel species in genus Nocardioides.</title>
        <authorList>
            <person name="Zhang G."/>
        </authorList>
    </citation>
    <scope>NUCLEOTIDE SEQUENCE [LARGE SCALE GENOMIC DNA]</scope>
    <source>
        <strain evidence="1 2">19197</strain>
    </source>
</reference>
<accession>A0ABR8MMM5</accession>
<dbReference type="RefSeq" id="WP_191199643.1">
    <property type="nucleotide sequence ID" value="NZ_BAAAPA010000005.1"/>
</dbReference>
<organism evidence="1 2">
    <name type="scientific">Nocardioides hwasunensis</name>
    <dbReference type="NCBI Taxonomy" id="397258"/>
    <lineage>
        <taxon>Bacteria</taxon>
        <taxon>Bacillati</taxon>
        <taxon>Actinomycetota</taxon>
        <taxon>Actinomycetes</taxon>
        <taxon>Propionibacteriales</taxon>
        <taxon>Nocardioidaceae</taxon>
        <taxon>Nocardioides</taxon>
    </lineage>
</organism>
<dbReference type="Proteomes" id="UP000649289">
    <property type="component" value="Unassembled WGS sequence"/>
</dbReference>
<proteinExistence type="predicted"/>
<evidence type="ECO:0000313" key="2">
    <source>
        <dbReference type="Proteomes" id="UP000649289"/>
    </source>
</evidence>
<sequence>MQTKRAVTTAMALAVVLLAPGCGGGDDGSVGDLVGGSLGEVEGIEHVVVVPNGPLTIVVGEAKGLLTGSEAADGREHVAPEGTEWVPLDWRLGIDDDLDPLQRTLMGDPSQRTTLELVAGVVTTTLGDAPGSTSTPAESRTGGPVYVIVATDSARVVEVTFDGVTASLDLGTGQVAGERAEALTDLAPPVSAVCPPLAGKRVTADVACTYTVATVPYLSGEGWAEDGWTVGQVETRIDSFERAGATYDVRAATDSSGFDGSTTGSTVVDERLTSLVTRFFVDGTPTRLDIARTLTGLRADGRGPEDATAELSTTVELD</sequence>
<keyword evidence="2" id="KW-1185">Reference proteome</keyword>
<evidence type="ECO:0000313" key="1">
    <source>
        <dbReference type="EMBL" id="MBD3915334.1"/>
    </source>
</evidence>
<comment type="caution">
    <text evidence="1">The sequence shown here is derived from an EMBL/GenBank/DDBJ whole genome shotgun (WGS) entry which is preliminary data.</text>
</comment>
<gene>
    <name evidence="1" type="ORF">IEZ25_11975</name>
</gene>
<name>A0ABR8MMM5_9ACTN</name>
<dbReference type="EMBL" id="JACXYY010000004">
    <property type="protein sequence ID" value="MBD3915334.1"/>
    <property type="molecule type" value="Genomic_DNA"/>
</dbReference>
<protein>
    <submittedName>
        <fullName evidence="1">Uncharacterized protein</fullName>
    </submittedName>
</protein>